<dbReference type="Proteomes" id="UP001430796">
    <property type="component" value="Unassembled WGS sequence"/>
</dbReference>
<organism evidence="2 3">
    <name type="scientific">Marilutibacter chinensis</name>
    <dbReference type="NCBI Taxonomy" id="2912247"/>
    <lineage>
        <taxon>Bacteria</taxon>
        <taxon>Pseudomonadati</taxon>
        <taxon>Pseudomonadota</taxon>
        <taxon>Gammaproteobacteria</taxon>
        <taxon>Lysobacterales</taxon>
        <taxon>Lysobacteraceae</taxon>
        <taxon>Marilutibacter</taxon>
    </lineage>
</organism>
<keyword evidence="1" id="KW-0472">Membrane</keyword>
<dbReference type="EMBL" id="JAKJPO010000001">
    <property type="protein sequence ID" value="MCF7220977.1"/>
    <property type="molecule type" value="Genomic_DNA"/>
</dbReference>
<feature type="transmembrane region" description="Helical" evidence="1">
    <location>
        <begin position="267"/>
        <end position="300"/>
    </location>
</feature>
<keyword evidence="1" id="KW-0812">Transmembrane</keyword>
<feature type="transmembrane region" description="Helical" evidence="1">
    <location>
        <begin position="222"/>
        <end position="246"/>
    </location>
</feature>
<evidence type="ECO:0000313" key="3">
    <source>
        <dbReference type="Proteomes" id="UP001430796"/>
    </source>
</evidence>
<reference evidence="2 3" key="1">
    <citation type="submission" date="2022-01" db="EMBL/GenBank/DDBJ databases">
        <title>Lysobacter chinensis sp. nov., a bacterium isolated from cow dung compost.</title>
        <authorList>
            <person name="Liu Y."/>
        </authorList>
    </citation>
    <scope>NUCLEOTIDE SEQUENCE [LARGE SCALE GENOMIC DNA]</scope>
    <source>
        <strain evidence="2 3">TLK-CK17</strain>
    </source>
</reference>
<dbReference type="InterPro" id="IPR027417">
    <property type="entry name" value="P-loop_NTPase"/>
</dbReference>
<evidence type="ECO:0008006" key="4">
    <source>
        <dbReference type="Google" id="ProtNLM"/>
    </source>
</evidence>
<comment type="caution">
    <text evidence="2">The sequence shown here is derived from an EMBL/GenBank/DDBJ whole genome shotgun (WGS) entry which is preliminary data.</text>
</comment>
<dbReference type="Gene3D" id="3.40.50.300">
    <property type="entry name" value="P-loop containing nucleotide triphosphate hydrolases"/>
    <property type="match status" value="1"/>
</dbReference>
<gene>
    <name evidence="2" type="ORF">L3V18_04135</name>
</gene>
<dbReference type="RefSeq" id="WP_237053325.1">
    <property type="nucleotide sequence ID" value="NZ_JAKJPO010000001.1"/>
</dbReference>
<keyword evidence="1" id="KW-1133">Transmembrane helix</keyword>
<proteinExistence type="predicted"/>
<reference evidence="2 3" key="3">
    <citation type="submission" date="2022-01" db="EMBL/GenBank/DDBJ databases">
        <authorList>
            <person name="Zhou L.Y."/>
        </authorList>
    </citation>
    <scope>NUCLEOTIDE SEQUENCE [LARGE SCALE GENOMIC DNA]</scope>
    <source>
        <strain evidence="2 3">TLK-CK17</strain>
    </source>
</reference>
<keyword evidence="3" id="KW-1185">Reference proteome</keyword>
<evidence type="ECO:0000256" key="1">
    <source>
        <dbReference type="SAM" id="Phobius"/>
    </source>
</evidence>
<evidence type="ECO:0000313" key="2">
    <source>
        <dbReference type="EMBL" id="MCF7220977.1"/>
    </source>
</evidence>
<dbReference type="SUPFAM" id="SSF52540">
    <property type="entry name" value="P-loop containing nucleoside triphosphate hydrolases"/>
    <property type="match status" value="1"/>
</dbReference>
<accession>A0ABS9HRM8</accession>
<feature type="transmembrane region" description="Helical" evidence="1">
    <location>
        <begin position="198"/>
        <end position="216"/>
    </location>
</feature>
<sequence length="976" mass="106833">MTIAIPTVFDVLSLAGRVVPGRWRHQVDAAEAIRQEAEDLYEEVVGRFDVSSRIPSRELVNVITDEDKEDVKDLGAVYNEHTQRWIVPESIQGPAFERFSFWWPETPADLRDTTPRHLMTKSGRRYESMVLAQDRGKGGDSTATSFMFGALPALAAFIFLTATAGGGWLLLTLVAMALTIPYLVTLKQGEGLGATLKAFVLTFVLPLLFASGQSFVPDVKGNTLSMLVAGMAVMAFGAIGLAVCAVQSLTDVHKGFWLGFTERAKAMVAWTVAAAVLGAICLVLPGDMGAFLGFGLASLYPMVYTEREALERAAKLWQQGEKYNLGTQGALANTHVSARVQQAEAALLDKTPLINFGQATGWLTRKHYGMAPDAGMPMVLSELDLTMHLLFFGESGIGKTSTGLIPAFLQHRLYGYGGTLVTDGKMALAGELRKWLDLIVESGIRFAPFQGLDAQQLCIAINSVSGEFDRNDKNAVWESGARDYMDHVTVVHEALKDHELAMRQHAIQESRRLEVLIDDLACRRADAMANGDDVSSIEASLADLSDRLSRWSDEAERDRAWFWTPATLDKLLSLANEPRKVGEEWVAGSAFQELALWLGFDPGEIKGLSQDAGLAVDYSSRVATQPNSIHPDIGMPGSLLSASLDYLLNKWPGMEPEHRNSFMLNVRAKVGVLLRGKHLRDNNGIPWHSTEEGVDVSIALYGKHVGVCLPTAVHGDAGLLIGALVTQRVYSGIQKRALVDPAVWKAEGQRPMWDLKDECQLIVSKVERDLLPIARSLGMACVYATQNYEGLVAKFKDVWSARQFVYSFLSIMCYRSTNETYALMAERLGSALLTTFESPTTGLDYEAGFSNLLNSPLNDLNHPNAVFMSHFERMGGGQMMALDQPPGSSMRWHGPKAQAEIDAETSKVVRVPSGGKREVQPLFKPEEFSSLLAGKGDAIAYFNRAGVRRVDLIKVSKPGAFQDMVPPAEPEVEEAA</sequence>
<protein>
    <recommendedName>
        <fullName evidence="4">TraD/TraG TraM recognition site domain-containing protein</fullName>
    </recommendedName>
</protein>
<reference evidence="3" key="2">
    <citation type="submission" date="2022-01" db="EMBL/GenBank/DDBJ databases">
        <title>Lysobacter chinensis sp. nov., a bacterium isolated from cow dung compost.</title>
        <authorList>
            <person name="Zhou L.Y."/>
        </authorList>
    </citation>
    <scope>NUCLEOTIDE SEQUENCE [LARGE SCALE GENOMIC DNA]</scope>
    <source>
        <strain evidence="3">TLK-CK17</strain>
    </source>
</reference>
<name>A0ABS9HRM8_9GAMM</name>